<comment type="caution">
    <text evidence="2">The sequence shown here is derived from an EMBL/GenBank/DDBJ whole genome shotgun (WGS) entry which is preliminary data.</text>
</comment>
<sequence length="120" mass="13298">MTRVKKASGAALVVLAALFAAVFVAAPAHAYALKVTKQGSDKAVFDKDRHIFDVCDKEKDGRPVYAYFSSNPDKLYYDKDSGCDRRNAPGHWYKLGAMYVCEQIDWMPDACSNGVVLKTQ</sequence>
<gene>
    <name evidence="2" type="ORF">QIS96_03750</name>
</gene>
<proteinExistence type="predicted"/>
<feature type="signal peptide" evidence="1">
    <location>
        <begin position="1"/>
        <end position="30"/>
    </location>
</feature>
<dbReference type="Proteomes" id="UP001223978">
    <property type="component" value="Unassembled WGS sequence"/>
</dbReference>
<dbReference type="EMBL" id="JASCIQ010000003">
    <property type="protein sequence ID" value="MDI3402937.1"/>
    <property type="molecule type" value="Genomic_DNA"/>
</dbReference>
<keyword evidence="1" id="KW-0732">Signal</keyword>
<evidence type="ECO:0000313" key="2">
    <source>
        <dbReference type="EMBL" id="MDI3402937.1"/>
    </source>
</evidence>
<evidence type="ECO:0000313" key="3">
    <source>
        <dbReference type="Proteomes" id="UP001223978"/>
    </source>
</evidence>
<accession>A0ABT6S4E0</accession>
<organism evidence="2 3">
    <name type="scientific">Streptomyces cavernicola</name>
    <dbReference type="NCBI Taxonomy" id="3043613"/>
    <lineage>
        <taxon>Bacteria</taxon>
        <taxon>Bacillati</taxon>
        <taxon>Actinomycetota</taxon>
        <taxon>Actinomycetes</taxon>
        <taxon>Kitasatosporales</taxon>
        <taxon>Streptomycetaceae</taxon>
        <taxon>Streptomyces</taxon>
    </lineage>
</organism>
<name>A0ABT6S4E0_9ACTN</name>
<dbReference type="RefSeq" id="WP_282540892.1">
    <property type="nucleotide sequence ID" value="NZ_JASCIQ010000003.1"/>
</dbReference>
<reference evidence="2 3" key="1">
    <citation type="submission" date="2023-05" db="EMBL/GenBank/DDBJ databases">
        <title>Draft genome sequence of Streptomyces sp. B-S-A6 isolated from a cave soil in Thailand.</title>
        <authorList>
            <person name="Chamroensaksri N."/>
            <person name="Muangham S."/>
        </authorList>
    </citation>
    <scope>NUCLEOTIDE SEQUENCE [LARGE SCALE GENOMIC DNA]</scope>
    <source>
        <strain evidence="2 3">B-S-A6</strain>
    </source>
</reference>
<protein>
    <submittedName>
        <fullName evidence="2">Uncharacterized protein</fullName>
    </submittedName>
</protein>
<feature type="chain" id="PRO_5046823065" evidence="1">
    <location>
        <begin position="31"/>
        <end position="120"/>
    </location>
</feature>
<evidence type="ECO:0000256" key="1">
    <source>
        <dbReference type="SAM" id="SignalP"/>
    </source>
</evidence>
<keyword evidence="3" id="KW-1185">Reference proteome</keyword>